<organism evidence="3">
    <name type="scientific">Drosophila grimshawi</name>
    <name type="common">Hawaiian fruit fly</name>
    <name type="synonym">Idiomyia grimshawi</name>
    <dbReference type="NCBI Taxonomy" id="7222"/>
    <lineage>
        <taxon>Eukaryota</taxon>
        <taxon>Metazoa</taxon>
        <taxon>Ecdysozoa</taxon>
        <taxon>Arthropoda</taxon>
        <taxon>Hexapoda</taxon>
        <taxon>Insecta</taxon>
        <taxon>Pterygota</taxon>
        <taxon>Neoptera</taxon>
        <taxon>Endopterygota</taxon>
        <taxon>Diptera</taxon>
        <taxon>Brachycera</taxon>
        <taxon>Muscomorpha</taxon>
        <taxon>Ephydroidea</taxon>
        <taxon>Drosophilidae</taxon>
        <taxon>Drosophila</taxon>
        <taxon>Hawaiian Drosophila</taxon>
    </lineage>
</organism>
<dbReference type="InParanoid" id="B4IXB7"/>
<name>B4IXB7_DROGR</name>
<reference evidence="2 3" key="1">
    <citation type="journal article" date="2007" name="Nature">
        <title>Evolution of genes and genomes on the Drosophila phylogeny.</title>
        <authorList>
            <consortium name="Drosophila 12 Genomes Consortium"/>
            <person name="Clark A.G."/>
            <person name="Eisen M.B."/>
            <person name="Smith D.R."/>
            <person name="Bergman C.M."/>
            <person name="Oliver B."/>
            <person name="Markow T.A."/>
            <person name="Kaufman T.C."/>
            <person name="Kellis M."/>
            <person name="Gelbart W."/>
            <person name="Iyer V.N."/>
            <person name="Pollard D.A."/>
            <person name="Sackton T.B."/>
            <person name="Larracuente A.M."/>
            <person name="Singh N.D."/>
            <person name="Abad J.P."/>
            <person name="Abt D.N."/>
            <person name="Adryan B."/>
            <person name="Aguade M."/>
            <person name="Akashi H."/>
            <person name="Anderson W.W."/>
            <person name="Aquadro C.F."/>
            <person name="Ardell D.H."/>
            <person name="Arguello R."/>
            <person name="Artieri C.G."/>
            <person name="Barbash D.A."/>
            <person name="Barker D."/>
            <person name="Barsanti P."/>
            <person name="Batterham P."/>
            <person name="Batzoglou S."/>
            <person name="Begun D."/>
            <person name="Bhutkar A."/>
            <person name="Blanco E."/>
            <person name="Bosak S.A."/>
            <person name="Bradley R.K."/>
            <person name="Brand A.D."/>
            <person name="Brent M.R."/>
            <person name="Brooks A.N."/>
            <person name="Brown R.H."/>
            <person name="Butlin R.K."/>
            <person name="Caggese C."/>
            <person name="Calvi B.R."/>
            <person name="Bernardo de Carvalho A."/>
            <person name="Caspi A."/>
            <person name="Castrezana S."/>
            <person name="Celniker S.E."/>
            <person name="Chang J.L."/>
            <person name="Chapple C."/>
            <person name="Chatterji S."/>
            <person name="Chinwalla A."/>
            <person name="Civetta A."/>
            <person name="Clifton S.W."/>
            <person name="Comeron J.M."/>
            <person name="Costello J.C."/>
            <person name="Coyne J.A."/>
            <person name="Daub J."/>
            <person name="David R.G."/>
            <person name="Delcher A.L."/>
            <person name="Delehaunty K."/>
            <person name="Do C.B."/>
            <person name="Ebling H."/>
            <person name="Edwards K."/>
            <person name="Eickbush T."/>
            <person name="Evans J.D."/>
            <person name="Filipski A."/>
            <person name="Findeiss S."/>
            <person name="Freyhult E."/>
            <person name="Fulton L."/>
            <person name="Fulton R."/>
            <person name="Garcia A.C."/>
            <person name="Gardiner A."/>
            <person name="Garfield D.A."/>
            <person name="Garvin B.E."/>
            <person name="Gibson G."/>
            <person name="Gilbert D."/>
            <person name="Gnerre S."/>
            <person name="Godfrey J."/>
            <person name="Good R."/>
            <person name="Gotea V."/>
            <person name="Gravely B."/>
            <person name="Greenberg A.J."/>
            <person name="Griffiths-Jones S."/>
            <person name="Gross S."/>
            <person name="Guigo R."/>
            <person name="Gustafson E.A."/>
            <person name="Haerty W."/>
            <person name="Hahn M.W."/>
            <person name="Halligan D.L."/>
            <person name="Halpern A.L."/>
            <person name="Halter G.M."/>
            <person name="Han M.V."/>
            <person name="Heger A."/>
            <person name="Hillier L."/>
            <person name="Hinrichs A.S."/>
            <person name="Holmes I."/>
            <person name="Hoskins R.A."/>
            <person name="Hubisz M.J."/>
            <person name="Hultmark D."/>
            <person name="Huntley M.A."/>
            <person name="Jaffe D.B."/>
            <person name="Jagadeeshan S."/>
            <person name="Jeck W.R."/>
            <person name="Johnson J."/>
            <person name="Jones C.D."/>
            <person name="Jordan W.C."/>
            <person name="Karpen G.H."/>
            <person name="Kataoka E."/>
            <person name="Keightley P.D."/>
            <person name="Kheradpour P."/>
            <person name="Kirkness E.F."/>
            <person name="Koerich L.B."/>
            <person name="Kristiansen K."/>
            <person name="Kudrna D."/>
            <person name="Kulathinal R.J."/>
            <person name="Kumar S."/>
            <person name="Kwok R."/>
            <person name="Lander E."/>
            <person name="Langley C.H."/>
            <person name="Lapoint R."/>
            <person name="Lazzaro B.P."/>
            <person name="Lee S.J."/>
            <person name="Levesque L."/>
            <person name="Li R."/>
            <person name="Lin C.F."/>
            <person name="Lin M.F."/>
            <person name="Lindblad-Toh K."/>
            <person name="Llopart A."/>
            <person name="Long M."/>
            <person name="Low L."/>
            <person name="Lozovsky E."/>
            <person name="Lu J."/>
            <person name="Luo M."/>
            <person name="Machado C.A."/>
            <person name="Makalowski W."/>
            <person name="Marzo M."/>
            <person name="Matsuda M."/>
            <person name="Matzkin L."/>
            <person name="McAllister B."/>
            <person name="McBride C.S."/>
            <person name="McKernan B."/>
            <person name="McKernan K."/>
            <person name="Mendez-Lago M."/>
            <person name="Minx P."/>
            <person name="Mollenhauer M.U."/>
            <person name="Montooth K."/>
            <person name="Mount S.M."/>
            <person name="Mu X."/>
            <person name="Myers E."/>
            <person name="Negre B."/>
            <person name="Newfeld S."/>
            <person name="Nielsen R."/>
            <person name="Noor M.A."/>
            <person name="O'Grady P."/>
            <person name="Pachter L."/>
            <person name="Papaceit M."/>
            <person name="Parisi M.J."/>
            <person name="Parisi M."/>
            <person name="Parts L."/>
            <person name="Pedersen J.S."/>
            <person name="Pesole G."/>
            <person name="Phillippy A.M."/>
            <person name="Ponting C.P."/>
            <person name="Pop M."/>
            <person name="Porcelli D."/>
            <person name="Powell J.R."/>
            <person name="Prohaska S."/>
            <person name="Pruitt K."/>
            <person name="Puig M."/>
            <person name="Quesneville H."/>
            <person name="Ram K.R."/>
            <person name="Rand D."/>
            <person name="Rasmussen M.D."/>
            <person name="Reed L.K."/>
            <person name="Reenan R."/>
            <person name="Reily A."/>
            <person name="Remington K.A."/>
            <person name="Rieger T.T."/>
            <person name="Ritchie M.G."/>
            <person name="Robin C."/>
            <person name="Rogers Y.H."/>
            <person name="Rohde C."/>
            <person name="Rozas J."/>
            <person name="Rubenfield M.J."/>
            <person name="Ruiz A."/>
            <person name="Russo S."/>
            <person name="Salzberg S.L."/>
            <person name="Sanchez-Gracia A."/>
            <person name="Saranga D.J."/>
            <person name="Sato H."/>
            <person name="Schaeffer S.W."/>
            <person name="Schatz M.C."/>
            <person name="Schlenke T."/>
            <person name="Schwartz R."/>
            <person name="Segarra C."/>
            <person name="Singh R.S."/>
            <person name="Sirot L."/>
            <person name="Sirota M."/>
            <person name="Sisneros N.B."/>
            <person name="Smith C.D."/>
            <person name="Smith T.F."/>
            <person name="Spieth J."/>
            <person name="Stage D.E."/>
            <person name="Stark A."/>
            <person name="Stephan W."/>
            <person name="Strausberg R.L."/>
            <person name="Strempel S."/>
            <person name="Sturgill D."/>
            <person name="Sutton G."/>
            <person name="Sutton G.G."/>
            <person name="Tao W."/>
            <person name="Teichmann S."/>
            <person name="Tobari Y.N."/>
            <person name="Tomimura Y."/>
            <person name="Tsolas J.M."/>
            <person name="Valente V.L."/>
            <person name="Venter E."/>
            <person name="Venter J.C."/>
            <person name="Vicario S."/>
            <person name="Vieira F.G."/>
            <person name="Vilella A.J."/>
            <person name="Villasante A."/>
            <person name="Walenz B."/>
            <person name="Wang J."/>
            <person name="Wasserman M."/>
            <person name="Watts T."/>
            <person name="Wilson D."/>
            <person name="Wilson R.K."/>
            <person name="Wing R.A."/>
            <person name="Wolfner M.F."/>
            <person name="Wong A."/>
            <person name="Wong G.K."/>
            <person name="Wu C.I."/>
            <person name="Wu G."/>
            <person name="Yamamoto D."/>
            <person name="Yang H.P."/>
            <person name="Yang S.P."/>
            <person name="Yorke J.A."/>
            <person name="Yoshida K."/>
            <person name="Zdobnov E."/>
            <person name="Zhang P."/>
            <person name="Zhang Y."/>
            <person name="Zimin A.V."/>
            <person name="Baldwin J."/>
            <person name="Abdouelleil A."/>
            <person name="Abdulkadir J."/>
            <person name="Abebe A."/>
            <person name="Abera B."/>
            <person name="Abreu J."/>
            <person name="Acer S.C."/>
            <person name="Aftuck L."/>
            <person name="Alexander A."/>
            <person name="An P."/>
            <person name="Anderson E."/>
            <person name="Anderson S."/>
            <person name="Arachi H."/>
            <person name="Azer M."/>
            <person name="Bachantsang P."/>
            <person name="Barry A."/>
            <person name="Bayul T."/>
            <person name="Berlin A."/>
            <person name="Bessette D."/>
            <person name="Bloom T."/>
            <person name="Blye J."/>
            <person name="Boguslavskiy L."/>
            <person name="Bonnet C."/>
            <person name="Boukhgalter B."/>
            <person name="Bourzgui I."/>
            <person name="Brown A."/>
            <person name="Cahill P."/>
            <person name="Channer S."/>
            <person name="Cheshatsang Y."/>
            <person name="Chuda L."/>
            <person name="Citroen M."/>
            <person name="Collymore A."/>
            <person name="Cooke P."/>
            <person name="Costello M."/>
            <person name="D'Aco K."/>
            <person name="Daza R."/>
            <person name="De Haan G."/>
            <person name="DeGray S."/>
            <person name="DeMaso C."/>
            <person name="Dhargay N."/>
            <person name="Dooley K."/>
            <person name="Dooley E."/>
            <person name="Doricent M."/>
            <person name="Dorje P."/>
            <person name="Dorjee K."/>
            <person name="Dupes A."/>
            <person name="Elong R."/>
            <person name="Falk J."/>
            <person name="Farina A."/>
            <person name="Faro S."/>
            <person name="Ferguson D."/>
            <person name="Fisher S."/>
            <person name="Foley C.D."/>
            <person name="Franke A."/>
            <person name="Friedrich D."/>
            <person name="Gadbois L."/>
            <person name="Gearin G."/>
            <person name="Gearin C.R."/>
            <person name="Giannoukos G."/>
            <person name="Goode T."/>
            <person name="Graham J."/>
            <person name="Grandbois E."/>
            <person name="Grewal S."/>
            <person name="Gyaltsen K."/>
            <person name="Hafez N."/>
            <person name="Hagos B."/>
            <person name="Hall J."/>
            <person name="Henson C."/>
            <person name="Hollinger A."/>
            <person name="Honan T."/>
            <person name="Huard M.D."/>
            <person name="Hughes L."/>
            <person name="Hurhula B."/>
            <person name="Husby M.E."/>
            <person name="Kamat A."/>
            <person name="Kanga B."/>
            <person name="Kashin S."/>
            <person name="Khazanovich D."/>
            <person name="Kisner P."/>
            <person name="Lance K."/>
            <person name="Lara M."/>
            <person name="Lee W."/>
            <person name="Lennon N."/>
            <person name="Letendre F."/>
            <person name="LeVine R."/>
            <person name="Lipovsky A."/>
            <person name="Liu X."/>
            <person name="Liu J."/>
            <person name="Liu S."/>
            <person name="Lokyitsang T."/>
            <person name="Lokyitsang Y."/>
            <person name="Lubonja R."/>
            <person name="Lui A."/>
            <person name="MacDonald P."/>
            <person name="Magnisalis V."/>
            <person name="Maru K."/>
            <person name="Matthews C."/>
            <person name="McCusker W."/>
            <person name="McDonough S."/>
            <person name="Mehta T."/>
            <person name="Meldrim J."/>
            <person name="Meneus L."/>
            <person name="Mihai O."/>
            <person name="Mihalev A."/>
            <person name="Mihova T."/>
            <person name="Mittelman R."/>
            <person name="Mlenga V."/>
            <person name="Montmayeur A."/>
            <person name="Mulrain L."/>
            <person name="Navidi A."/>
            <person name="Naylor J."/>
            <person name="Negash T."/>
            <person name="Nguyen T."/>
            <person name="Nguyen N."/>
            <person name="Nicol R."/>
            <person name="Norbu C."/>
            <person name="Norbu N."/>
            <person name="Novod N."/>
            <person name="O'Neill B."/>
            <person name="Osman S."/>
            <person name="Markiewicz E."/>
            <person name="Oyono O.L."/>
            <person name="Patti C."/>
            <person name="Phunkhang P."/>
            <person name="Pierre F."/>
            <person name="Priest M."/>
            <person name="Raghuraman S."/>
            <person name="Rege F."/>
            <person name="Reyes R."/>
            <person name="Rise C."/>
            <person name="Rogov P."/>
            <person name="Ross K."/>
            <person name="Ryan E."/>
            <person name="Settipalli S."/>
            <person name="Shea T."/>
            <person name="Sherpa N."/>
            <person name="Shi L."/>
            <person name="Shih D."/>
            <person name="Sparrow T."/>
            <person name="Spaulding J."/>
            <person name="Stalker J."/>
            <person name="Stange-Thomann N."/>
            <person name="Stavropoulos S."/>
            <person name="Stone C."/>
            <person name="Strader C."/>
            <person name="Tesfaye S."/>
            <person name="Thomson T."/>
            <person name="Thoulutsang Y."/>
            <person name="Thoulutsang D."/>
            <person name="Topham K."/>
            <person name="Topping I."/>
            <person name="Tsamla T."/>
            <person name="Vassiliev H."/>
            <person name="Vo A."/>
            <person name="Wangchuk T."/>
            <person name="Wangdi T."/>
            <person name="Weiand M."/>
            <person name="Wilkinson J."/>
            <person name="Wilson A."/>
            <person name="Yadav S."/>
            <person name="Young G."/>
            <person name="Yu Q."/>
            <person name="Zembek L."/>
            <person name="Zhong D."/>
            <person name="Zimmer A."/>
            <person name="Zwirko Z."/>
            <person name="Jaffe D.B."/>
            <person name="Alvarez P."/>
            <person name="Brockman W."/>
            <person name="Butler J."/>
            <person name="Chin C."/>
            <person name="Gnerre S."/>
            <person name="Grabherr M."/>
            <person name="Kleber M."/>
            <person name="Mauceli E."/>
            <person name="MacCallum I."/>
        </authorList>
    </citation>
    <scope>NUCLEOTIDE SEQUENCE [LARGE SCALE GENOMIC DNA]</scope>
    <source>
        <strain evidence="3">Tucson 15287-2541.00</strain>
    </source>
</reference>
<dbReference type="EMBL" id="CH916366">
    <property type="protein sequence ID" value="EDV97449.1"/>
    <property type="molecule type" value="Genomic_DNA"/>
</dbReference>
<dbReference type="PhylomeDB" id="B4IXB7"/>
<dbReference type="Proteomes" id="UP000001070">
    <property type="component" value="Unassembled WGS sequence"/>
</dbReference>
<feature type="region of interest" description="Disordered" evidence="1">
    <location>
        <begin position="50"/>
        <end position="71"/>
    </location>
</feature>
<evidence type="ECO:0000313" key="2">
    <source>
        <dbReference type="EMBL" id="EDV97449.1"/>
    </source>
</evidence>
<gene>
    <name evidence="2" type="primary">Dgri\GH16877</name>
    <name evidence="2" type="ORF">Dgri_GH16877</name>
</gene>
<evidence type="ECO:0000313" key="3">
    <source>
        <dbReference type="Proteomes" id="UP000001070"/>
    </source>
</evidence>
<dbReference type="AlphaFoldDB" id="B4IXB7"/>
<dbReference type="HOGENOM" id="CLU_187898_0_0_1"/>
<proteinExistence type="predicted"/>
<keyword evidence="3" id="KW-1185">Reference proteome</keyword>
<dbReference type="OrthoDB" id="7918813at2759"/>
<accession>B4IXB7</accession>
<protein>
    <submittedName>
        <fullName evidence="2">GH16877</fullName>
    </submittedName>
</protein>
<dbReference type="eggNOG" id="ENOG502TCJ3">
    <property type="taxonomic scope" value="Eukaryota"/>
</dbReference>
<dbReference type="KEGG" id="dgr:6558854"/>
<evidence type="ECO:0000256" key="1">
    <source>
        <dbReference type="SAM" id="MobiDB-lite"/>
    </source>
</evidence>
<sequence length="91" mass="9955">MSSQINAEMCGGKGSEATGAGAAAYMNSFSSEMSMKLELKSSPKQICIPPHQRHRMASSEMCVSTNRKDTEMPDKSWSVLYVGAKKDDNFE</sequence>